<gene>
    <name evidence="2" type="ordered locus">Metho_0351</name>
</gene>
<dbReference type="InterPro" id="IPR036390">
    <property type="entry name" value="WH_DNA-bd_sf"/>
</dbReference>
<dbReference type="GeneID" id="14407457"/>
<dbReference type="PIRSF" id="PIRSF006692">
    <property type="entry name" value="TF_HTH_AF0396_prd"/>
    <property type="match status" value="1"/>
</dbReference>
<dbReference type="InterPro" id="IPR036388">
    <property type="entry name" value="WH-like_DNA-bd_sf"/>
</dbReference>
<dbReference type="InterPro" id="IPR013561">
    <property type="entry name" value="FilR1_middle_dom"/>
</dbReference>
<evidence type="ECO:0000313" key="2">
    <source>
        <dbReference type="EMBL" id="AGB48624.1"/>
    </source>
</evidence>
<sequence>MKDELVSTVFLSEKRKNTLLILINGPATIEEIKESLTGTTSAIMAQIKILFEHGLIEQNDGKYKLTYVGQILMKKIHPLISTLDVLEENKNYWVNRDLSSVPDSLLDRIGEVGKVIIHDPDLSHLFEPPKELLLSLEKTKNVSTLYSYFCPSCPNNYSKLAKKEVNFEMILTKSVYDRLKEEYTEQYNAMMTSKNSNLFICDDDIIKLGALSITDDLVNIAFFNKQGMFDHKKVISFNESARIWGMDLFLYFKEMLYKVEKYPNPIQ</sequence>
<dbReference type="InterPro" id="IPR016490">
    <property type="entry name" value="Tscrpt_reg_HTH_AF0396-typ3"/>
</dbReference>
<dbReference type="HOGENOM" id="CLU_062767_1_1_2"/>
<proteinExistence type="predicted"/>
<keyword evidence="3" id="KW-1185">Reference proteome</keyword>
<accession>L0KXB1</accession>
<reference evidence="3" key="1">
    <citation type="submission" date="2012-02" db="EMBL/GenBank/DDBJ databases">
        <title>Complete sequence of chromosome of Methanomethylovorans hollandica DSM 15978.</title>
        <authorList>
            <person name="Lucas S."/>
            <person name="Copeland A."/>
            <person name="Lapidus A."/>
            <person name="Glavina del Rio T."/>
            <person name="Dalin E."/>
            <person name="Tice H."/>
            <person name="Bruce D."/>
            <person name="Goodwin L."/>
            <person name="Pitluck S."/>
            <person name="Peters L."/>
            <person name="Mikhailova N."/>
            <person name="Held B."/>
            <person name="Kyrpides N."/>
            <person name="Mavromatis K."/>
            <person name="Ivanova N."/>
            <person name="Brettin T."/>
            <person name="Detter J.C."/>
            <person name="Han C."/>
            <person name="Larimer F."/>
            <person name="Land M."/>
            <person name="Hauser L."/>
            <person name="Markowitz V."/>
            <person name="Cheng J.-F."/>
            <person name="Hugenholtz P."/>
            <person name="Woyke T."/>
            <person name="Wu D."/>
            <person name="Spring S."/>
            <person name="Schroeder M."/>
            <person name="Brambilla E."/>
            <person name="Klenk H.-P."/>
            <person name="Eisen J.A."/>
        </authorList>
    </citation>
    <scope>NUCLEOTIDE SEQUENCE [LARGE SCALE GENOMIC DNA]</scope>
    <source>
        <strain evidence="3">DSM 15978 / NBRC 107637 / DMS1</strain>
    </source>
</reference>
<feature type="domain" description="Methanogenesis regulatory protein FilR1 middle" evidence="1">
    <location>
        <begin position="126"/>
        <end position="254"/>
    </location>
</feature>
<dbReference type="Pfam" id="PF08350">
    <property type="entry name" value="FilR1_middle"/>
    <property type="match status" value="1"/>
</dbReference>
<protein>
    <submittedName>
        <fullName evidence="2">Putative transcriptional regulator</fullName>
    </submittedName>
</protein>
<dbReference type="EMBL" id="CP003362">
    <property type="protein sequence ID" value="AGB48624.1"/>
    <property type="molecule type" value="Genomic_DNA"/>
</dbReference>
<dbReference type="OrthoDB" id="11410at2157"/>
<dbReference type="SUPFAM" id="SSF46785">
    <property type="entry name" value="Winged helix' DNA-binding domain"/>
    <property type="match status" value="1"/>
</dbReference>
<evidence type="ECO:0000313" key="3">
    <source>
        <dbReference type="Proteomes" id="UP000010866"/>
    </source>
</evidence>
<dbReference type="RefSeq" id="WP_015323793.1">
    <property type="nucleotide sequence ID" value="NC_019977.1"/>
</dbReference>
<organism evidence="2 3">
    <name type="scientific">Methanomethylovorans hollandica (strain DSM 15978 / NBRC 107637 / DMS1)</name>
    <dbReference type="NCBI Taxonomy" id="867904"/>
    <lineage>
        <taxon>Archaea</taxon>
        <taxon>Methanobacteriati</taxon>
        <taxon>Methanobacteriota</taxon>
        <taxon>Stenosarchaea group</taxon>
        <taxon>Methanomicrobia</taxon>
        <taxon>Methanosarcinales</taxon>
        <taxon>Methanosarcinaceae</taxon>
        <taxon>Methanomethylovorans</taxon>
    </lineage>
</organism>
<name>L0KXB1_METHD</name>
<dbReference type="Gene3D" id="1.10.10.10">
    <property type="entry name" value="Winged helix-like DNA-binding domain superfamily/Winged helix DNA-binding domain"/>
    <property type="match status" value="1"/>
</dbReference>
<dbReference type="AlphaFoldDB" id="L0KXB1"/>
<dbReference type="Proteomes" id="UP000010866">
    <property type="component" value="Chromosome"/>
</dbReference>
<dbReference type="KEGG" id="mhz:Metho_0351"/>
<evidence type="ECO:0000259" key="1">
    <source>
        <dbReference type="Pfam" id="PF08350"/>
    </source>
</evidence>